<dbReference type="Pfam" id="PF14223">
    <property type="entry name" value="Retrotran_gag_2"/>
    <property type="match status" value="1"/>
</dbReference>
<organism evidence="3 4">
    <name type="scientific">Puccinia graminis f. sp. tritici</name>
    <dbReference type="NCBI Taxonomy" id="56615"/>
    <lineage>
        <taxon>Eukaryota</taxon>
        <taxon>Fungi</taxon>
        <taxon>Dikarya</taxon>
        <taxon>Basidiomycota</taxon>
        <taxon>Pucciniomycotina</taxon>
        <taxon>Pucciniomycetes</taxon>
        <taxon>Pucciniales</taxon>
        <taxon>Pucciniaceae</taxon>
        <taxon>Puccinia</taxon>
    </lineage>
</organism>
<dbReference type="EMBL" id="VDEP01000005">
    <property type="protein sequence ID" value="KAA1137743.1"/>
    <property type="molecule type" value="Genomic_DNA"/>
</dbReference>
<dbReference type="InterPro" id="IPR054722">
    <property type="entry name" value="PolX-like_BBD"/>
</dbReference>
<comment type="caution">
    <text evidence="3">The sequence shown here is derived from an EMBL/GenBank/DDBJ whole genome shotgun (WGS) entry which is preliminary data.</text>
</comment>
<proteinExistence type="predicted"/>
<name>A0A5B0SKQ3_PUCGR</name>
<dbReference type="AlphaFoldDB" id="A0A5B0SKQ3"/>
<evidence type="ECO:0000259" key="2">
    <source>
        <dbReference type="Pfam" id="PF22936"/>
    </source>
</evidence>
<feature type="compositionally biased region" description="Low complexity" evidence="1">
    <location>
        <begin position="252"/>
        <end position="262"/>
    </location>
</feature>
<evidence type="ECO:0000313" key="3">
    <source>
        <dbReference type="EMBL" id="KAA1137743.1"/>
    </source>
</evidence>
<evidence type="ECO:0000313" key="4">
    <source>
        <dbReference type="Proteomes" id="UP000325313"/>
    </source>
</evidence>
<dbReference type="Pfam" id="PF22936">
    <property type="entry name" value="Pol_BBD"/>
    <property type="match status" value="1"/>
</dbReference>
<gene>
    <name evidence="3" type="ORF">PGTUg99_050274</name>
</gene>
<reference evidence="3 4" key="1">
    <citation type="submission" date="2019-05" db="EMBL/GenBank/DDBJ databases">
        <title>Emergence of the Ug99 lineage of the wheat stem rust pathogen through somatic hybridization.</title>
        <authorList>
            <person name="Li F."/>
            <person name="Upadhyaya N.M."/>
            <person name="Sperschneider J."/>
            <person name="Matny O."/>
            <person name="Nguyen-Phuc H."/>
            <person name="Mago R."/>
            <person name="Raley C."/>
            <person name="Miller M.E."/>
            <person name="Silverstein K.A.T."/>
            <person name="Henningsen E."/>
            <person name="Hirsch C.D."/>
            <person name="Visser B."/>
            <person name="Pretorius Z.A."/>
            <person name="Steffenson B.J."/>
            <person name="Schwessinger B."/>
            <person name="Dodds P.N."/>
            <person name="Figueroa M."/>
        </authorList>
    </citation>
    <scope>NUCLEOTIDE SEQUENCE [LARGE SCALE GENOMIC DNA]</scope>
    <source>
        <strain evidence="3 4">Ug99</strain>
    </source>
</reference>
<dbReference type="Proteomes" id="UP000325313">
    <property type="component" value="Unassembled WGS sequence"/>
</dbReference>
<feature type="domain" description="Retrovirus-related Pol polyprotein from transposon TNT 1-94-like beta-barrel" evidence="2">
    <location>
        <begin position="287"/>
        <end position="363"/>
    </location>
</feature>
<accession>A0A5B0SKQ3</accession>
<sequence length="412" mass="45564">MSDNKSIPVLKDNNFTGWKIKIKGFCMQHGYYKYLSTIVKPTDNAELLIYNDKREKLAGILQQAMGQINYQRFITDDNIMAPDEIWTALIDYYKLTSAQNQMSVYRDFISFKYRDNVATFLDDLDEKLNRMAAVGLRIGEPKEADLKESLAVETILQKLPPELSPLVDVLHQHPTPLTIPIVKAALDNKRRQGPASTSSGTQIKQETAYKAGANWPVCKPGWHNPDTKHSAEECRQAKRKGTKPAAKAAVETAPDAASTTSLSTASGMVAIRQALAATQEGDGDPCFLDSGASHHMFNDRSTFHEYRSKKTLISLADGNFLDSIGEGFVYIRANDGTPIKLKALHVPKLAGTLISLGRLYERECDVQRTGKNTFDLIKNNVAILSGTITGGICSARVIIVEPGQQDTQTSRR</sequence>
<feature type="region of interest" description="Disordered" evidence="1">
    <location>
        <begin position="237"/>
        <end position="262"/>
    </location>
</feature>
<evidence type="ECO:0000256" key="1">
    <source>
        <dbReference type="SAM" id="MobiDB-lite"/>
    </source>
</evidence>
<protein>
    <recommendedName>
        <fullName evidence="2">Retrovirus-related Pol polyprotein from transposon TNT 1-94-like beta-barrel domain-containing protein</fullName>
    </recommendedName>
</protein>